<accession>A0ABP8YE94</accession>
<evidence type="ECO:0000313" key="3">
    <source>
        <dbReference type="Proteomes" id="UP001500956"/>
    </source>
</evidence>
<keyword evidence="1" id="KW-0472">Membrane</keyword>
<dbReference type="RefSeq" id="WP_172149563.1">
    <property type="nucleotide sequence ID" value="NZ_BAABID010000008.1"/>
</dbReference>
<gene>
    <name evidence="2" type="ORF">GCM10023216_17170</name>
</gene>
<organism evidence="2 3">
    <name type="scientific">Isoptericola chiayiensis</name>
    <dbReference type="NCBI Taxonomy" id="579446"/>
    <lineage>
        <taxon>Bacteria</taxon>
        <taxon>Bacillati</taxon>
        <taxon>Actinomycetota</taxon>
        <taxon>Actinomycetes</taxon>
        <taxon>Micrococcales</taxon>
        <taxon>Promicromonosporaceae</taxon>
        <taxon>Isoptericola</taxon>
    </lineage>
</organism>
<name>A0ABP8YE94_9MICO</name>
<keyword evidence="1" id="KW-0812">Transmembrane</keyword>
<evidence type="ECO:0000313" key="2">
    <source>
        <dbReference type="EMBL" id="GAA4726950.1"/>
    </source>
</evidence>
<keyword evidence="3" id="KW-1185">Reference proteome</keyword>
<feature type="transmembrane region" description="Helical" evidence="1">
    <location>
        <begin position="6"/>
        <end position="25"/>
    </location>
</feature>
<protein>
    <recommendedName>
        <fullName evidence="4">Secreted protein</fullName>
    </recommendedName>
</protein>
<dbReference type="EMBL" id="BAABID010000008">
    <property type="protein sequence ID" value="GAA4726950.1"/>
    <property type="molecule type" value="Genomic_DNA"/>
</dbReference>
<dbReference type="Proteomes" id="UP001500956">
    <property type="component" value="Unassembled WGS sequence"/>
</dbReference>
<reference evidence="3" key="1">
    <citation type="journal article" date="2019" name="Int. J. Syst. Evol. Microbiol.">
        <title>The Global Catalogue of Microorganisms (GCM) 10K type strain sequencing project: providing services to taxonomists for standard genome sequencing and annotation.</title>
        <authorList>
            <consortium name="The Broad Institute Genomics Platform"/>
            <consortium name="The Broad Institute Genome Sequencing Center for Infectious Disease"/>
            <person name="Wu L."/>
            <person name="Ma J."/>
        </authorList>
    </citation>
    <scope>NUCLEOTIDE SEQUENCE [LARGE SCALE GENOMIC DNA]</scope>
    <source>
        <strain evidence="3">JCM 18063</strain>
    </source>
</reference>
<evidence type="ECO:0000256" key="1">
    <source>
        <dbReference type="SAM" id="Phobius"/>
    </source>
</evidence>
<evidence type="ECO:0008006" key="4">
    <source>
        <dbReference type="Google" id="ProtNLM"/>
    </source>
</evidence>
<keyword evidence="1" id="KW-1133">Transmembrane helix</keyword>
<comment type="caution">
    <text evidence="2">The sequence shown here is derived from an EMBL/GenBank/DDBJ whole genome shotgun (WGS) entry which is preliminary data.</text>
</comment>
<sequence>MWGWVWTVLAVGGVLLLVWLAWTVVRAGWALLREAGRAGTELSRAGERVSAAVAAAEADRVPVEATMFADRAVLRGRVHALRRARGARRGVRRERQALVWRTWVSSTWLERRRAARAVTRRAGSG</sequence>
<proteinExistence type="predicted"/>